<protein>
    <recommendedName>
        <fullName evidence="4">Smr domain-containing protein</fullName>
    </recommendedName>
</protein>
<name>A0A3L8PW98_9GAMM</name>
<dbReference type="Proteomes" id="UP000281474">
    <property type="component" value="Unassembled WGS sequence"/>
</dbReference>
<evidence type="ECO:0000313" key="2">
    <source>
        <dbReference type="EMBL" id="RLV58342.1"/>
    </source>
</evidence>
<keyword evidence="1" id="KW-0677">Repeat</keyword>
<dbReference type="InterPro" id="IPR002885">
    <property type="entry name" value="PPR_rpt"/>
</dbReference>
<dbReference type="AlphaFoldDB" id="A0A3L8PW98"/>
<reference evidence="2 3" key="1">
    <citation type="submission" date="2018-09" db="EMBL/GenBank/DDBJ databases">
        <title>Phylogeny of the Shewanellaceae, and recommendation for two new genera, Pseudoshewanella and Parashewanella.</title>
        <authorList>
            <person name="Wang G."/>
        </authorList>
    </citation>
    <scope>NUCLEOTIDE SEQUENCE [LARGE SCALE GENOMIC DNA]</scope>
    <source>
        <strain evidence="2 3">C51</strain>
    </source>
</reference>
<evidence type="ECO:0008006" key="4">
    <source>
        <dbReference type="Google" id="ProtNLM"/>
    </source>
</evidence>
<proteinExistence type="predicted"/>
<evidence type="ECO:0000256" key="1">
    <source>
        <dbReference type="ARBA" id="ARBA00022737"/>
    </source>
</evidence>
<sequence length="1040" mass="115267">MAVSNSQDHSGFSQNYHFVFNTLNQNPSQASRYLNYQYSTFDRHTQLATAYKNLSRNEKDNLVRFFKRHQGSDRPLQKAQFSLYNTKVQTALPPFRKAKSILEQLSQRQITIDRAGYLLNSLVSSCNKLSSLVNIIQEITQFTPNTHWDVRLINKLLHKALEFEDLDPCDFNGIFTAITNLRSNFEARTCTLLLQLARLNANILDANKLLFGNEFNDSLIRQWGVKLNISICNAFIAVCAQTENFELAWSLFSGHEVLIKPKSGVTPDTITCLALLKLCSTTGHFYEAKALVLGDMQREKKTPSLMSVWGVKPNIKIYSTFIGVCAQTKNFELAWSLVDGDEAVMKKDPTLTPDAVTCINLLTLCDKTQNFEAAKLLFLGTEDDVSLMKQWHLEPNTAICNAFIGVCAQTGNFEDAWSLVDGNKAIMKPSTKLAPNALTCTNLLKLCGNTRHFTEANELFFIKESLMTKWNVSRNTAICNAFIGVCAQSGNFEDAWSLVNGAKAILKYGTNLAPDVITCVNLLKLCSETQRFTEASALVLGAGSMMNSWRIEADVVIYSAFIDVCTQTGNFKPAWSLVYGDKAIMKPGSPLAPNATTCINLLALCVATKHFDEAKKLFPTKEGDLGLLSLWGVKPNIKLFCAYIEMCTQAGDFESAWSLVLGDRAVVKPDSIIAPDAVACLNLLTLCAKTKHFAEAKELLFGNGEEPSLMNSWGVEPRTAIYNAYIYVCSQTGNFDEAWSLVCGSPPILKPDTALAANNITCTNLLTLCKETNRFSKAKELFLSNQNAPSLIKQWGIDPNLANCCAFMSVCEKIGDFESAWSLVNGGNAYLQPGSKLTPDTATFINLLVICGQFGRFPEAEKLFLETGSLMQQWGIEPSDDICSAFIDVCAKTGNFDSAKNDLPKMLKKYDFPLSPMLYSQLTILEEDKFPSMIETGIRQGLFLPSMGLQGNTLNLHRNKIFRTTFESGAHIRGVSLDFAKLLFSYLTENKGHIITSIVTGYHGYGILKEGMVSHLKEKYGLNCIERKSDSGTIVLIKAS</sequence>
<keyword evidence="3" id="KW-1185">Reference proteome</keyword>
<dbReference type="RefSeq" id="WP_121840349.1">
    <property type="nucleotide sequence ID" value="NZ_ML014827.1"/>
</dbReference>
<dbReference type="OrthoDB" id="6412288at2"/>
<dbReference type="PANTHER" id="PTHR47932:SF44">
    <property type="entry name" value="MIOREX COMPLEX COMPONENT 1"/>
    <property type="match status" value="1"/>
</dbReference>
<gene>
    <name evidence="2" type="ORF">D5018_17845</name>
</gene>
<dbReference type="EMBL" id="QZEI01000078">
    <property type="protein sequence ID" value="RLV58342.1"/>
    <property type="molecule type" value="Genomic_DNA"/>
</dbReference>
<dbReference type="InterPro" id="IPR011990">
    <property type="entry name" value="TPR-like_helical_dom_sf"/>
</dbReference>
<dbReference type="Gene3D" id="1.25.40.10">
    <property type="entry name" value="Tetratricopeptide repeat domain"/>
    <property type="match status" value="5"/>
</dbReference>
<organism evidence="2 3">
    <name type="scientific">Parashewanella curva</name>
    <dbReference type="NCBI Taxonomy" id="2338552"/>
    <lineage>
        <taxon>Bacteria</taxon>
        <taxon>Pseudomonadati</taxon>
        <taxon>Pseudomonadota</taxon>
        <taxon>Gammaproteobacteria</taxon>
        <taxon>Alteromonadales</taxon>
        <taxon>Shewanellaceae</taxon>
        <taxon>Parashewanella</taxon>
    </lineage>
</organism>
<dbReference type="Pfam" id="PF01535">
    <property type="entry name" value="PPR"/>
    <property type="match status" value="2"/>
</dbReference>
<comment type="caution">
    <text evidence="2">The sequence shown here is derived from an EMBL/GenBank/DDBJ whole genome shotgun (WGS) entry which is preliminary data.</text>
</comment>
<dbReference type="PANTHER" id="PTHR47932">
    <property type="entry name" value="ATPASE EXPRESSION PROTEIN 3"/>
    <property type="match status" value="1"/>
</dbReference>
<accession>A0A3L8PW98</accession>
<evidence type="ECO:0000313" key="3">
    <source>
        <dbReference type="Proteomes" id="UP000281474"/>
    </source>
</evidence>